<evidence type="ECO:0000313" key="1">
    <source>
        <dbReference type="EMBL" id="TDB57206.1"/>
    </source>
</evidence>
<accession>A0A4R4JT87</accession>
<organism evidence="1 2">
    <name type="scientific">Arundinibacter roseus</name>
    <dbReference type="NCBI Taxonomy" id="2070510"/>
    <lineage>
        <taxon>Bacteria</taxon>
        <taxon>Pseudomonadati</taxon>
        <taxon>Bacteroidota</taxon>
        <taxon>Cytophagia</taxon>
        <taxon>Cytophagales</taxon>
        <taxon>Spirosomataceae</taxon>
        <taxon>Arundinibacter</taxon>
    </lineage>
</organism>
<protein>
    <submittedName>
        <fullName evidence="1">Uncharacterized protein</fullName>
    </submittedName>
</protein>
<keyword evidence="2" id="KW-1185">Reference proteome</keyword>
<dbReference type="AlphaFoldDB" id="A0A4R4JT87"/>
<reference evidence="1 2" key="1">
    <citation type="submission" date="2019-02" db="EMBL/GenBank/DDBJ databases">
        <title>Arundinibacter roseus gen. nov., sp. nov., a new member of the family Cytophagaceae.</title>
        <authorList>
            <person name="Szuroczki S."/>
            <person name="Khayer B."/>
            <person name="Sproer C."/>
            <person name="Toumi M."/>
            <person name="Szabo A."/>
            <person name="Felfoldi T."/>
            <person name="Schumann P."/>
            <person name="Toth E."/>
        </authorList>
    </citation>
    <scope>NUCLEOTIDE SEQUENCE [LARGE SCALE GENOMIC DNA]</scope>
    <source>
        <strain evidence="1 2">DMA-k-7a</strain>
    </source>
</reference>
<evidence type="ECO:0000313" key="2">
    <source>
        <dbReference type="Proteomes" id="UP000295706"/>
    </source>
</evidence>
<name>A0A4R4JT87_9BACT</name>
<comment type="caution">
    <text evidence="1">The sequence shown here is derived from an EMBL/GenBank/DDBJ whole genome shotgun (WGS) entry which is preliminary data.</text>
</comment>
<gene>
    <name evidence="1" type="ORF">EZE20_23775</name>
</gene>
<dbReference type="Proteomes" id="UP000295706">
    <property type="component" value="Unassembled WGS sequence"/>
</dbReference>
<sequence>MGIVYFFVSSVKLILDLPVDGGLGVFSEKFHEITALPGKKQPFFGWTFGKTTKNLIPISVIKMLRFLFQVRYKNQAYQNNTTNIFSSNFLV</sequence>
<proteinExistence type="predicted"/>
<dbReference type="EMBL" id="SMJU01000030">
    <property type="protein sequence ID" value="TDB57206.1"/>
    <property type="molecule type" value="Genomic_DNA"/>
</dbReference>